<dbReference type="AlphaFoldDB" id="A0A9Q3DBE3"/>
<accession>A0A9Q3DBE3</accession>
<protein>
    <submittedName>
        <fullName evidence="1">Uncharacterized protein</fullName>
    </submittedName>
</protein>
<sequence>MKGIVTHICSFMNIPVAPLRQILRFMDSLFGQSLSLEMIRTTFPSKILILTGLSFYITLQLDYFAKASGIKVVEEVDDELDLSLRLGPYKPPKFYSFFNARECDNKGTLLASPNRFDAGASNSWIYNPQQEHYFDLEAYSPERVGSTGHPSPRFYYSTFGRGGTSMSNSLPSSQIENPPRGQLLRVHAPYTNNQEKFLNKTNKKNPKVLYDSITSYYQSNQRKNQARVFCNQLAGSCKEKELENFISNIRIQLMHLHLVGIRVGKPAASIDISNELLAGIIVRKLSRGYNDLKRIIYEQRRLETQRILAEIDH</sequence>
<keyword evidence="2" id="KW-1185">Reference proteome</keyword>
<dbReference type="EMBL" id="AVOT02014864">
    <property type="protein sequence ID" value="MBW0498708.1"/>
    <property type="molecule type" value="Genomic_DNA"/>
</dbReference>
<name>A0A9Q3DBE3_9BASI</name>
<evidence type="ECO:0000313" key="2">
    <source>
        <dbReference type="Proteomes" id="UP000765509"/>
    </source>
</evidence>
<dbReference type="Proteomes" id="UP000765509">
    <property type="component" value="Unassembled WGS sequence"/>
</dbReference>
<comment type="caution">
    <text evidence="1">The sequence shown here is derived from an EMBL/GenBank/DDBJ whole genome shotgun (WGS) entry which is preliminary data.</text>
</comment>
<evidence type="ECO:0000313" key="1">
    <source>
        <dbReference type="EMBL" id="MBW0498708.1"/>
    </source>
</evidence>
<reference evidence="1" key="1">
    <citation type="submission" date="2021-03" db="EMBL/GenBank/DDBJ databases">
        <title>Draft genome sequence of rust myrtle Austropuccinia psidii MF-1, a brazilian biotype.</title>
        <authorList>
            <person name="Quecine M.C."/>
            <person name="Pachon D.M.R."/>
            <person name="Bonatelli M.L."/>
            <person name="Correr F.H."/>
            <person name="Franceschini L.M."/>
            <person name="Leite T.F."/>
            <person name="Margarido G.R.A."/>
            <person name="Almeida C.A."/>
            <person name="Ferrarezi J.A."/>
            <person name="Labate C.A."/>
        </authorList>
    </citation>
    <scope>NUCLEOTIDE SEQUENCE</scope>
    <source>
        <strain evidence="1">MF-1</strain>
    </source>
</reference>
<proteinExistence type="predicted"/>
<organism evidence="1 2">
    <name type="scientific">Austropuccinia psidii MF-1</name>
    <dbReference type="NCBI Taxonomy" id="1389203"/>
    <lineage>
        <taxon>Eukaryota</taxon>
        <taxon>Fungi</taxon>
        <taxon>Dikarya</taxon>
        <taxon>Basidiomycota</taxon>
        <taxon>Pucciniomycotina</taxon>
        <taxon>Pucciniomycetes</taxon>
        <taxon>Pucciniales</taxon>
        <taxon>Sphaerophragmiaceae</taxon>
        <taxon>Austropuccinia</taxon>
    </lineage>
</organism>
<gene>
    <name evidence="1" type="ORF">O181_038423</name>
</gene>